<evidence type="ECO:0000256" key="2">
    <source>
        <dbReference type="ARBA" id="ARBA00022475"/>
    </source>
</evidence>
<dbReference type="InterPro" id="IPR018461">
    <property type="entry name" value="Na/H_Antiport_NhaC-like_C"/>
</dbReference>
<evidence type="ECO:0000256" key="4">
    <source>
        <dbReference type="ARBA" id="ARBA00022989"/>
    </source>
</evidence>
<dbReference type="PANTHER" id="PTHR43478">
    <property type="entry name" value="NA+/H+ ANTIPORTER-RELATED"/>
    <property type="match status" value="1"/>
</dbReference>
<name>X1KLP7_9ZZZZ</name>
<reference evidence="9" key="1">
    <citation type="journal article" date="2014" name="Front. Microbiol.">
        <title>High frequency of phylogenetically diverse reductive dehalogenase-homologous genes in deep subseafloor sedimentary metagenomes.</title>
        <authorList>
            <person name="Kawai M."/>
            <person name="Futagami T."/>
            <person name="Toyoda A."/>
            <person name="Takaki Y."/>
            <person name="Nishi S."/>
            <person name="Hori S."/>
            <person name="Arai W."/>
            <person name="Tsubouchi T."/>
            <person name="Morono Y."/>
            <person name="Uchiyama I."/>
            <person name="Ito T."/>
            <person name="Fujiyama A."/>
            <person name="Inagaki F."/>
            <person name="Takami H."/>
        </authorList>
    </citation>
    <scope>NUCLEOTIDE SEQUENCE</scope>
    <source>
        <strain evidence="9">Expedition CK06-06</strain>
    </source>
</reference>
<dbReference type="AlphaFoldDB" id="X1KLP7"/>
<evidence type="ECO:0000256" key="6">
    <source>
        <dbReference type="SAM" id="MobiDB-lite"/>
    </source>
</evidence>
<organism evidence="9">
    <name type="scientific">marine sediment metagenome</name>
    <dbReference type="NCBI Taxonomy" id="412755"/>
    <lineage>
        <taxon>unclassified sequences</taxon>
        <taxon>metagenomes</taxon>
        <taxon>ecological metagenomes</taxon>
    </lineage>
</organism>
<keyword evidence="5 7" id="KW-0472">Membrane</keyword>
<comment type="subcellular location">
    <subcellularLocation>
        <location evidence="1">Cell membrane</location>
        <topology evidence="1">Multi-pass membrane protein</topology>
    </subcellularLocation>
</comment>
<feature type="transmembrane region" description="Helical" evidence="7">
    <location>
        <begin position="103"/>
        <end position="126"/>
    </location>
</feature>
<gene>
    <name evidence="9" type="ORF">S03H2_57654</name>
</gene>
<keyword evidence="3 7" id="KW-0812">Transmembrane</keyword>
<feature type="compositionally biased region" description="Polar residues" evidence="6">
    <location>
        <begin position="24"/>
        <end position="39"/>
    </location>
</feature>
<keyword evidence="2" id="KW-1003">Cell membrane</keyword>
<feature type="non-terminal residue" evidence="9">
    <location>
        <position position="250"/>
    </location>
</feature>
<sequence length="250" mass="26521">MHIILGRDFGPMRTSEELAGKNGPGQNSQTGPLRDAANSSYPAVTRQSSRAIKALVPLGGLILFHITGLWVDGGGPAKLGQGGSLLSLVYWRDVISAAENTHLILDFAALFGLILALLCSQLFGSLRFSVIRNCFRRGVRRAMIPFVILILAWSLKNCCDSLKTGEFLTAILAGRVSPYWFPPAVFLVASVTSFATGTSYGTMAILIPTAIPVAFALDGNTYGPTTMISLGAVLDGAIFGDHCSPISDTT</sequence>
<comment type="caution">
    <text evidence="9">The sequence shown here is derived from an EMBL/GenBank/DDBJ whole genome shotgun (WGS) entry which is preliminary data.</text>
</comment>
<dbReference type="GO" id="GO:0005886">
    <property type="term" value="C:plasma membrane"/>
    <property type="evidence" value="ECO:0007669"/>
    <property type="project" value="UniProtKB-SubCell"/>
</dbReference>
<feature type="transmembrane region" description="Helical" evidence="7">
    <location>
        <begin position="54"/>
        <end position="71"/>
    </location>
</feature>
<protein>
    <recommendedName>
        <fullName evidence="8">Na+/H+ antiporter NhaC-like C-terminal domain-containing protein</fullName>
    </recommendedName>
</protein>
<accession>X1KLP7</accession>
<feature type="domain" description="Na+/H+ antiporter NhaC-like C-terminal" evidence="8">
    <location>
        <begin position="102"/>
        <end position="250"/>
    </location>
</feature>
<evidence type="ECO:0000256" key="7">
    <source>
        <dbReference type="SAM" id="Phobius"/>
    </source>
</evidence>
<dbReference type="Pfam" id="PF03553">
    <property type="entry name" value="Na_H_antiporter"/>
    <property type="match status" value="1"/>
</dbReference>
<evidence type="ECO:0000256" key="3">
    <source>
        <dbReference type="ARBA" id="ARBA00022692"/>
    </source>
</evidence>
<feature type="region of interest" description="Disordered" evidence="6">
    <location>
        <begin position="15"/>
        <end position="39"/>
    </location>
</feature>
<dbReference type="PANTHER" id="PTHR43478:SF1">
    <property type="entry name" value="NA+_H+ ANTIPORTER NHAC-LIKE C-TERMINAL DOMAIN-CONTAINING PROTEIN"/>
    <property type="match status" value="1"/>
</dbReference>
<evidence type="ECO:0000256" key="1">
    <source>
        <dbReference type="ARBA" id="ARBA00004651"/>
    </source>
</evidence>
<evidence type="ECO:0000313" key="9">
    <source>
        <dbReference type="EMBL" id="GAH82968.1"/>
    </source>
</evidence>
<keyword evidence="4 7" id="KW-1133">Transmembrane helix</keyword>
<evidence type="ECO:0000256" key="5">
    <source>
        <dbReference type="ARBA" id="ARBA00023136"/>
    </source>
</evidence>
<dbReference type="EMBL" id="BARU01036966">
    <property type="protein sequence ID" value="GAH82968.1"/>
    <property type="molecule type" value="Genomic_DNA"/>
</dbReference>
<feature type="transmembrane region" description="Helical" evidence="7">
    <location>
        <begin position="138"/>
        <end position="155"/>
    </location>
</feature>
<proteinExistence type="predicted"/>
<evidence type="ECO:0000259" key="8">
    <source>
        <dbReference type="Pfam" id="PF03553"/>
    </source>
</evidence>